<dbReference type="RefSeq" id="WP_377852184.1">
    <property type="nucleotide sequence ID" value="NZ_JBHLZU010000010.1"/>
</dbReference>
<accession>A0ABV5ZVP7</accession>
<sequence>MITIRPETARLHRKSETHWVMRVGESVEFRVEHDPDVPPPMWALRDTLRCHGFHPYPSDLRAWELSPETTAVRVVREVNQLPRTERPVVHHSGQAPLSRNRSIRAHRQRRW</sequence>
<gene>
    <name evidence="2" type="ORF">ACFFQA_13630</name>
</gene>
<evidence type="ECO:0000313" key="3">
    <source>
        <dbReference type="Proteomes" id="UP001589693"/>
    </source>
</evidence>
<dbReference type="Proteomes" id="UP001589693">
    <property type="component" value="Unassembled WGS sequence"/>
</dbReference>
<evidence type="ECO:0000256" key="1">
    <source>
        <dbReference type="SAM" id="MobiDB-lite"/>
    </source>
</evidence>
<feature type="region of interest" description="Disordered" evidence="1">
    <location>
        <begin position="82"/>
        <end position="111"/>
    </location>
</feature>
<feature type="compositionally biased region" description="Basic residues" evidence="1">
    <location>
        <begin position="101"/>
        <end position="111"/>
    </location>
</feature>
<dbReference type="EMBL" id="JBHLZU010000010">
    <property type="protein sequence ID" value="MFB9904977.1"/>
    <property type="molecule type" value="Genomic_DNA"/>
</dbReference>
<comment type="caution">
    <text evidence="2">The sequence shown here is derived from an EMBL/GenBank/DDBJ whole genome shotgun (WGS) entry which is preliminary data.</text>
</comment>
<proteinExistence type="predicted"/>
<organism evidence="2 3">
    <name type="scientific">Allokutzneria oryzae</name>
    <dbReference type="NCBI Taxonomy" id="1378989"/>
    <lineage>
        <taxon>Bacteria</taxon>
        <taxon>Bacillati</taxon>
        <taxon>Actinomycetota</taxon>
        <taxon>Actinomycetes</taxon>
        <taxon>Pseudonocardiales</taxon>
        <taxon>Pseudonocardiaceae</taxon>
        <taxon>Allokutzneria</taxon>
    </lineage>
</organism>
<evidence type="ECO:0000313" key="2">
    <source>
        <dbReference type="EMBL" id="MFB9904977.1"/>
    </source>
</evidence>
<name>A0ABV5ZVP7_9PSEU</name>
<keyword evidence="3" id="KW-1185">Reference proteome</keyword>
<reference evidence="2 3" key="1">
    <citation type="submission" date="2024-09" db="EMBL/GenBank/DDBJ databases">
        <authorList>
            <person name="Sun Q."/>
            <person name="Mori K."/>
        </authorList>
    </citation>
    <scope>NUCLEOTIDE SEQUENCE [LARGE SCALE GENOMIC DNA]</scope>
    <source>
        <strain evidence="2 3">TBRC 7907</strain>
    </source>
</reference>
<protein>
    <submittedName>
        <fullName evidence="2">Uncharacterized protein</fullName>
    </submittedName>
</protein>